<dbReference type="PANTHER" id="PTHR42951">
    <property type="entry name" value="METALLO-BETA-LACTAMASE DOMAIN-CONTAINING"/>
    <property type="match status" value="1"/>
</dbReference>
<comment type="caution">
    <text evidence="4">The sequence shown here is derived from an EMBL/GenBank/DDBJ whole genome shotgun (WGS) entry which is preliminary data.</text>
</comment>
<feature type="region of interest" description="Disordered" evidence="2">
    <location>
        <begin position="307"/>
        <end position="326"/>
    </location>
</feature>
<feature type="domain" description="Metallo-beta-lactamase" evidence="3">
    <location>
        <begin position="59"/>
        <end position="240"/>
    </location>
</feature>
<dbReference type="PANTHER" id="PTHR42951:SF4">
    <property type="entry name" value="ACYL-COENZYME A THIOESTERASE MBLAC2"/>
    <property type="match status" value="1"/>
</dbReference>
<organism evidence="4 5">
    <name type="scientific">Aliikangiella maris</name>
    <dbReference type="NCBI Taxonomy" id="3162458"/>
    <lineage>
        <taxon>Bacteria</taxon>
        <taxon>Pseudomonadati</taxon>
        <taxon>Pseudomonadota</taxon>
        <taxon>Gammaproteobacteria</taxon>
        <taxon>Oceanospirillales</taxon>
        <taxon>Pleioneaceae</taxon>
        <taxon>Aliikangiella</taxon>
    </lineage>
</organism>
<dbReference type="InterPro" id="IPR036866">
    <property type="entry name" value="RibonucZ/Hydroxyglut_hydro"/>
</dbReference>
<evidence type="ECO:0000259" key="3">
    <source>
        <dbReference type="SMART" id="SM00849"/>
    </source>
</evidence>
<evidence type="ECO:0000256" key="1">
    <source>
        <dbReference type="ARBA" id="ARBA00005250"/>
    </source>
</evidence>
<dbReference type="Gene3D" id="3.60.15.10">
    <property type="entry name" value="Ribonuclease Z/Hydroxyacylglutathione hydrolase-like"/>
    <property type="match status" value="1"/>
</dbReference>
<dbReference type="SMART" id="SM00849">
    <property type="entry name" value="Lactamase_B"/>
    <property type="match status" value="1"/>
</dbReference>
<feature type="compositionally biased region" description="Basic residues" evidence="2">
    <location>
        <begin position="310"/>
        <end position="326"/>
    </location>
</feature>
<dbReference type="InterPro" id="IPR001279">
    <property type="entry name" value="Metallo-B-lactamas"/>
</dbReference>
<keyword evidence="5" id="KW-1185">Reference proteome</keyword>
<protein>
    <submittedName>
        <fullName evidence="4">MBL fold metallo-hydrolase</fullName>
    </submittedName>
</protein>
<proteinExistence type="inferred from homology"/>
<evidence type="ECO:0000256" key="2">
    <source>
        <dbReference type="SAM" id="MobiDB-lite"/>
    </source>
</evidence>
<dbReference type="RefSeq" id="WP_353896720.1">
    <property type="nucleotide sequence ID" value="NZ_JBEVCJ010000017.1"/>
</dbReference>
<gene>
    <name evidence="4" type="ORF">ABVT43_13425</name>
</gene>
<reference evidence="4 5" key="1">
    <citation type="submission" date="2024-06" db="EMBL/GenBank/DDBJ databases">
        <authorList>
            <person name="Li F."/>
        </authorList>
    </citation>
    <scope>NUCLEOTIDE SEQUENCE [LARGE SCALE GENOMIC DNA]</scope>
    <source>
        <strain evidence="4 5">GXAS 311</strain>
    </source>
</reference>
<dbReference type="SUPFAM" id="SSF56281">
    <property type="entry name" value="Metallo-hydrolase/oxidoreductase"/>
    <property type="match status" value="1"/>
</dbReference>
<dbReference type="EMBL" id="JBEVCJ010000017">
    <property type="protein sequence ID" value="MET1256135.1"/>
    <property type="molecule type" value="Genomic_DNA"/>
</dbReference>
<dbReference type="Pfam" id="PF00753">
    <property type="entry name" value="Lactamase_B"/>
    <property type="match status" value="1"/>
</dbReference>
<dbReference type="InterPro" id="IPR050855">
    <property type="entry name" value="NDM-1-like"/>
</dbReference>
<comment type="similarity">
    <text evidence="1">Belongs to the metallo-beta-lactamase superfamily. Class-B beta-lactamase family.</text>
</comment>
<name>A0ABV2BW37_9GAMM</name>
<evidence type="ECO:0000313" key="4">
    <source>
        <dbReference type="EMBL" id="MET1256135.1"/>
    </source>
</evidence>
<evidence type="ECO:0000313" key="5">
    <source>
        <dbReference type="Proteomes" id="UP001548189"/>
    </source>
</evidence>
<accession>A0ABV2BW37</accession>
<sequence length="326" mass="35729">MTNNEDNEMKLTTKITLAGCLIASSLSCIAEEKKDTRSFKTTQVAPGLYMIAGVGGFTGGNIGLSTGVDGVVMIDDSMPPLLGRMKDAISSITPKPVDFLINTHVHGDHTGNNEAMGKSGTRIVAHENLRLRMVNKGVMTSNGDVPAPKAALPVITFSHSMNFHLNDQDAKIFHVSEAHTDGDAVIYFKQANVIHTGDTMFSNMFPFIDFNNGGSLDGYIEAQKTIYKLANDKTKIIPGHGELATKADLKNSIEMLKESKKIIAELVAKGKSEEEIVALNPLAKFHDKWNWGFITTEKMTRQVYKGIKASGKKKHKHHKKEKDHSH</sequence>
<dbReference type="Proteomes" id="UP001548189">
    <property type="component" value="Unassembled WGS sequence"/>
</dbReference>
<dbReference type="CDD" id="cd16282">
    <property type="entry name" value="metallo-hydrolase-like_MBL-fold"/>
    <property type="match status" value="1"/>
</dbReference>